<dbReference type="GO" id="GO:0098632">
    <property type="term" value="F:cell-cell adhesion mediator activity"/>
    <property type="evidence" value="ECO:0007669"/>
    <property type="project" value="TreeGrafter"/>
</dbReference>
<dbReference type="PANTHER" id="PTHR10075">
    <property type="entry name" value="BASIGIN RELATED"/>
    <property type="match status" value="1"/>
</dbReference>
<feature type="domain" description="Ig-like" evidence="4">
    <location>
        <begin position="21"/>
        <end position="103"/>
    </location>
</feature>
<dbReference type="GO" id="GO:0007156">
    <property type="term" value="P:homophilic cell adhesion via plasma membrane adhesion molecules"/>
    <property type="evidence" value="ECO:0007669"/>
    <property type="project" value="TreeGrafter"/>
</dbReference>
<dbReference type="Gene3D" id="2.60.40.10">
    <property type="entry name" value="Immunoglobulins"/>
    <property type="match status" value="3"/>
</dbReference>
<dbReference type="SMART" id="SM00409">
    <property type="entry name" value="IG"/>
    <property type="match status" value="3"/>
</dbReference>
<evidence type="ECO:0000259" key="4">
    <source>
        <dbReference type="PROSITE" id="PS50835"/>
    </source>
</evidence>
<dbReference type="InterPro" id="IPR007110">
    <property type="entry name" value="Ig-like_dom"/>
</dbReference>
<feature type="region of interest" description="Disordered" evidence="3">
    <location>
        <begin position="100"/>
        <end position="143"/>
    </location>
</feature>
<feature type="domain" description="Ig-like" evidence="4">
    <location>
        <begin position="254"/>
        <end position="342"/>
    </location>
</feature>
<proteinExistence type="predicted"/>
<sequence length="372" mass="41211">LLITTTIISVRIVAISEPQKPTVETTSISIQEGTSVTIACSIQGASGEELHWRRADDQYMSFDASDENGILTISNVKVFDAAEYICYTYDRMTGERIDSEPVNLVVTPSDEERTEEDLFGEDRERPQPEPEQELEPEPERELPLEPAVEPKPTIEKSTVTVDQGETITLKCSIPVRDSETILHWRRADGQSMGWHITETDGTLTIENIQPSDAGAYICSAEDTETYEIVDSEPAHITVLPLTQQPTESEVSLQPVVDSFQESVDEGDTVTLRCSLAETNHINEFSLTWRREDGEALSADANTEERGVLTLTNVKVSDSGTYICTAEDTESGQRIDSVPAYLTVNPSMSETTCTSYIIAFHLVCTHLNKPLTD</sequence>
<evidence type="ECO:0000256" key="2">
    <source>
        <dbReference type="ARBA" id="ARBA00023319"/>
    </source>
</evidence>
<reference evidence="5" key="1">
    <citation type="submission" date="2017-02" db="UniProtKB">
        <authorList>
            <consortium name="WormBaseParasite"/>
        </authorList>
    </citation>
    <scope>IDENTIFICATION</scope>
</reference>
<dbReference type="InterPro" id="IPR003598">
    <property type="entry name" value="Ig_sub2"/>
</dbReference>
<dbReference type="SUPFAM" id="SSF48726">
    <property type="entry name" value="Immunoglobulin"/>
    <property type="match status" value="3"/>
</dbReference>
<dbReference type="InterPro" id="IPR036179">
    <property type="entry name" value="Ig-like_dom_sf"/>
</dbReference>
<dbReference type="PIRSF" id="PIRSF000615">
    <property type="entry name" value="TyrPK_CSF1-R"/>
    <property type="match status" value="1"/>
</dbReference>
<dbReference type="GO" id="GO:0005886">
    <property type="term" value="C:plasma membrane"/>
    <property type="evidence" value="ECO:0007669"/>
    <property type="project" value="TreeGrafter"/>
</dbReference>
<dbReference type="SMART" id="SM00408">
    <property type="entry name" value="IGc2"/>
    <property type="match status" value="3"/>
</dbReference>
<accession>A0A0M3KED1</accession>
<dbReference type="AlphaFoldDB" id="A0A0M3KED1"/>
<keyword evidence="1" id="KW-0677">Repeat</keyword>
<dbReference type="GO" id="GO:0070593">
    <property type="term" value="P:dendrite self-avoidance"/>
    <property type="evidence" value="ECO:0007669"/>
    <property type="project" value="TreeGrafter"/>
</dbReference>
<feature type="domain" description="Ig-like" evidence="4">
    <location>
        <begin position="146"/>
        <end position="229"/>
    </location>
</feature>
<dbReference type="InterPro" id="IPR003599">
    <property type="entry name" value="Ig_sub"/>
</dbReference>
<dbReference type="GO" id="GO:0030424">
    <property type="term" value="C:axon"/>
    <property type="evidence" value="ECO:0007669"/>
    <property type="project" value="TreeGrafter"/>
</dbReference>
<evidence type="ECO:0000256" key="1">
    <source>
        <dbReference type="ARBA" id="ARBA00022737"/>
    </source>
</evidence>
<keyword evidence="2" id="KW-0393">Immunoglobulin domain</keyword>
<protein>
    <submittedName>
        <fullName evidence="5">Ig-like domain-containing protein</fullName>
    </submittedName>
</protein>
<dbReference type="GO" id="GO:0007411">
    <property type="term" value="P:axon guidance"/>
    <property type="evidence" value="ECO:0007669"/>
    <property type="project" value="TreeGrafter"/>
</dbReference>
<organism evidence="5">
    <name type="scientific">Anisakis simplex</name>
    <name type="common">Herring worm</name>
    <dbReference type="NCBI Taxonomy" id="6269"/>
    <lineage>
        <taxon>Eukaryota</taxon>
        <taxon>Metazoa</taxon>
        <taxon>Ecdysozoa</taxon>
        <taxon>Nematoda</taxon>
        <taxon>Chromadorea</taxon>
        <taxon>Rhabditida</taxon>
        <taxon>Spirurina</taxon>
        <taxon>Ascaridomorpha</taxon>
        <taxon>Ascaridoidea</taxon>
        <taxon>Anisakidae</taxon>
        <taxon>Anisakis</taxon>
        <taxon>Anisakis simplex complex</taxon>
    </lineage>
</organism>
<name>A0A0M3KED1_ANISI</name>
<evidence type="ECO:0000256" key="3">
    <source>
        <dbReference type="SAM" id="MobiDB-lite"/>
    </source>
</evidence>
<dbReference type="PROSITE" id="PS50835">
    <property type="entry name" value="IG_LIKE"/>
    <property type="match status" value="3"/>
</dbReference>
<evidence type="ECO:0000313" key="5">
    <source>
        <dbReference type="WBParaSite" id="ASIM_0001933701-mRNA-1"/>
    </source>
</evidence>
<dbReference type="InterPro" id="IPR013783">
    <property type="entry name" value="Ig-like_fold"/>
</dbReference>
<dbReference type="Pfam" id="PF13927">
    <property type="entry name" value="Ig_3"/>
    <property type="match status" value="3"/>
</dbReference>
<dbReference type="CDD" id="cd00096">
    <property type="entry name" value="Ig"/>
    <property type="match status" value="1"/>
</dbReference>
<dbReference type="PANTHER" id="PTHR10075:SF100">
    <property type="entry name" value="FASCICLIN-2"/>
    <property type="match status" value="1"/>
</dbReference>
<dbReference type="WBParaSite" id="ASIM_0001933701-mRNA-1">
    <property type="protein sequence ID" value="ASIM_0001933701-mRNA-1"/>
    <property type="gene ID" value="ASIM_0001933701"/>
</dbReference>